<dbReference type="Proteomes" id="UP000285301">
    <property type="component" value="Unassembled WGS sequence"/>
</dbReference>
<feature type="non-terminal residue" evidence="6">
    <location>
        <position position="223"/>
    </location>
</feature>
<dbReference type="Gene3D" id="2.60.40.10">
    <property type="entry name" value="Immunoglobulins"/>
    <property type="match status" value="2"/>
</dbReference>
<dbReference type="GO" id="GO:0043005">
    <property type="term" value="C:neuron projection"/>
    <property type="evidence" value="ECO:0007669"/>
    <property type="project" value="TreeGrafter"/>
</dbReference>
<keyword evidence="1" id="KW-0732">Signal</keyword>
<dbReference type="AlphaFoldDB" id="A0A443Q960"/>
<dbReference type="PROSITE" id="PS50835">
    <property type="entry name" value="IG_LIKE"/>
    <property type="match status" value="2"/>
</dbReference>
<name>A0A443Q960_9ACAR</name>
<sequence length="223" mass="25049">MVPREPPGSQGAAVMFVCDALGMAGARGRKGTPWKPGIADSDVEGSSLNMSRVRREQMGTYICFASNGVPPHASKKFTMEVTFKPYIIAPKDVVGANNGSFAVLECFVESYPPAVTYWMYEDERIIENSWKYKITKETRNHYTTRMLLNINHVEHKDYVNYNCVAKSYLGAVKGLIKLHRLDKNDLRLLRGATSRIYGEPTISPFKTFCQPCAAQCTKVNYCK</sequence>
<dbReference type="InterPro" id="IPR013783">
    <property type="entry name" value="Ig-like_fold"/>
</dbReference>
<keyword evidence="3" id="KW-1015">Disulfide bond</keyword>
<dbReference type="InterPro" id="IPR051170">
    <property type="entry name" value="Neural/epithelial_adhesion"/>
</dbReference>
<dbReference type="InterPro" id="IPR036179">
    <property type="entry name" value="Ig-like_dom_sf"/>
</dbReference>
<keyword evidence="2" id="KW-0677">Repeat</keyword>
<dbReference type="SUPFAM" id="SSF48726">
    <property type="entry name" value="Immunoglobulin"/>
    <property type="match status" value="2"/>
</dbReference>
<comment type="caution">
    <text evidence="6">The sequence shown here is derived from an EMBL/GenBank/DDBJ whole genome shotgun (WGS) entry which is preliminary data.</text>
</comment>
<dbReference type="InterPro" id="IPR003598">
    <property type="entry name" value="Ig_sub2"/>
</dbReference>
<dbReference type="EMBL" id="NCKU01014712">
    <property type="protein sequence ID" value="RWR99529.1"/>
    <property type="molecule type" value="Genomic_DNA"/>
</dbReference>
<dbReference type="OrthoDB" id="8626508at2759"/>
<accession>A0A443Q960</accession>
<organism evidence="6 7">
    <name type="scientific">Dinothrombium tinctorium</name>
    <dbReference type="NCBI Taxonomy" id="1965070"/>
    <lineage>
        <taxon>Eukaryota</taxon>
        <taxon>Metazoa</taxon>
        <taxon>Ecdysozoa</taxon>
        <taxon>Arthropoda</taxon>
        <taxon>Chelicerata</taxon>
        <taxon>Arachnida</taxon>
        <taxon>Acari</taxon>
        <taxon>Acariformes</taxon>
        <taxon>Trombidiformes</taxon>
        <taxon>Prostigmata</taxon>
        <taxon>Anystina</taxon>
        <taxon>Parasitengona</taxon>
        <taxon>Trombidioidea</taxon>
        <taxon>Trombidiidae</taxon>
        <taxon>Dinothrombium</taxon>
    </lineage>
</organism>
<evidence type="ECO:0000256" key="4">
    <source>
        <dbReference type="ARBA" id="ARBA00023319"/>
    </source>
</evidence>
<evidence type="ECO:0000256" key="2">
    <source>
        <dbReference type="ARBA" id="ARBA00022737"/>
    </source>
</evidence>
<feature type="domain" description="Ig-like" evidence="5">
    <location>
        <begin position="1"/>
        <end position="82"/>
    </location>
</feature>
<dbReference type="PANTHER" id="PTHR12231">
    <property type="entry name" value="CTX-RELATED TYPE I TRANSMEMBRANE PROTEIN"/>
    <property type="match status" value="1"/>
</dbReference>
<dbReference type="SMART" id="SM00409">
    <property type="entry name" value="IG"/>
    <property type="match status" value="2"/>
</dbReference>
<dbReference type="STRING" id="1965070.A0A443Q960"/>
<dbReference type="Pfam" id="PF13927">
    <property type="entry name" value="Ig_3"/>
    <property type="match status" value="1"/>
</dbReference>
<dbReference type="PANTHER" id="PTHR12231:SF105">
    <property type="entry name" value="LACHESIN-LIKE PROTEIN"/>
    <property type="match status" value="1"/>
</dbReference>
<dbReference type="InterPro" id="IPR003599">
    <property type="entry name" value="Ig_sub"/>
</dbReference>
<proteinExistence type="predicted"/>
<evidence type="ECO:0000256" key="1">
    <source>
        <dbReference type="ARBA" id="ARBA00022729"/>
    </source>
</evidence>
<keyword evidence="4" id="KW-0393">Immunoglobulin domain</keyword>
<gene>
    <name evidence="6" type="ORF">B4U79_04529</name>
</gene>
<evidence type="ECO:0000259" key="5">
    <source>
        <dbReference type="PROSITE" id="PS50835"/>
    </source>
</evidence>
<keyword evidence="7" id="KW-1185">Reference proteome</keyword>
<evidence type="ECO:0000313" key="7">
    <source>
        <dbReference type="Proteomes" id="UP000285301"/>
    </source>
</evidence>
<evidence type="ECO:0000256" key="3">
    <source>
        <dbReference type="ARBA" id="ARBA00023157"/>
    </source>
</evidence>
<evidence type="ECO:0000313" key="6">
    <source>
        <dbReference type="EMBL" id="RWR99529.1"/>
    </source>
</evidence>
<dbReference type="SMART" id="SM00408">
    <property type="entry name" value="IGc2"/>
    <property type="match status" value="2"/>
</dbReference>
<feature type="domain" description="Ig-like" evidence="5">
    <location>
        <begin position="85"/>
        <end position="165"/>
    </location>
</feature>
<dbReference type="InterPro" id="IPR007110">
    <property type="entry name" value="Ig-like_dom"/>
</dbReference>
<reference evidence="6 7" key="1">
    <citation type="journal article" date="2018" name="Gigascience">
        <title>Genomes of trombidid mites reveal novel predicted allergens and laterally-transferred genes associated with secondary metabolism.</title>
        <authorList>
            <person name="Dong X."/>
            <person name="Chaisiri K."/>
            <person name="Xia D."/>
            <person name="Armstrong S.D."/>
            <person name="Fang Y."/>
            <person name="Donnelly M.J."/>
            <person name="Kadowaki T."/>
            <person name="McGarry J.W."/>
            <person name="Darby A.C."/>
            <person name="Makepeace B.L."/>
        </authorList>
    </citation>
    <scope>NUCLEOTIDE SEQUENCE [LARGE SCALE GENOMIC DNA]</scope>
    <source>
        <strain evidence="6">UoL-WK</strain>
    </source>
</reference>
<protein>
    <submittedName>
        <fullName evidence="6">Noelin-like protein</fullName>
    </submittedName>
</protein>